<feature type="binding site" evidence="15">
    <location>
        <position position="354"/>
    </location>
    <ligand>
        <name>Mg(2+)</name>
        <dbReference type="ChEBI" id="CHEBI:18420"/>
    </ligand>
</feature>
<reference evidence="18" key="2">
    <citation type="submission" date="2025-09" db="UniProtKB">
        <authorList>
            <consortium name="Ensembl"/>
        </authorList>
    </citation>
    <scope>IDENTIFICATION</scope>
</reference>
<keyword evidence="7 16" id="KW-0904">Protein phosphatase</keyword>
<feature type="active site" description="Proton donor" evidence="14">
    <location>
        <position position="354"/>
    </location>
</feature>
<keyword evidence="11" id="KW-0227">DNA damage</keyword>
<evidence type="ECO:0000256" key="12">
    <source>
        <dbReference type="ARBA" id="ARBA00023242"/>
    </source>
</evidence>
<accession>A0A8C3W8U6</accession>
<evidence type="ECO:0000256" key="7">
    <source>
        <dbReference type="ARBA" id="ARBA00022912"/>
    </source>
</evidence>
<dbReference type="GO" id="GO:0004725">
    <property type="term" value="F:protein tyrosine phosphatase activity"/>
    <property type="evidence" value="ECO:0007669"/>
    <property type="project" value="UniProtKB-EC"/>
</dbReference>
<keyword evidence="3" id="KW-0217">Developmental protein</keyword>
<comment type="catalytic activity">
    <reaction evidence="13 16">
        <text>O-phospho-L-tyrosyl-[protein] + H2O = L-tyrosyl-[protein] + phosphate</text>
        <dbReference type="Rhea" id="RHEA:10684"/>
        <dbReference type="Rhea" id="RHEA-COMP:10136"/>
        <dbReference type="Rhea" id="RHEA-COMP:20101"/>
        <dbReference type="ChEBI" id="CHEBI:15377"/>
        <dbReference type="ChEBI" id="CHEBI:43474"/>
        <dbReference type="ChEBI" id="CHEBI:46858"/>
        <dbReference type="ChEBI" id="CHEBI:61978"/>
        <dbReference type="EC" id="3.1.3.48"/>
    </reaction>
</comment>
<dbReference type="PANTHER" id="PTHR10190:SF17">
    <property type="entry name" value="EYES ABSENT HOMOLOG 4"/>
    <property type="match status" value="1"/>
</dbReference>
<evidence type="ECO:0000256" key="4">
    <source>
        <dbReference type="ARBA" id="ARBA00022723"/>
    </source>
</evidence>
<feature type="compositionally biased region" description="Polar residues" evidence="17">
    <location>
        <begin position="277"/>
        <end position="311"/>
    </location>
</feature>
<evidence type="ECO:0000256" key="15">
    <source>
        <dbReference type="PIRSR" id="PIRSR628472-2"/>
    </source>
</evidence>
<keyword evidence="12" id="KW-0539">Nucleus</keyword>
<dbReference type="InterPro" id="IPR038102">
    <property type="entry name" value="EYA_dom_sf"/>
</dbReference>
<keyword evidence="19" id="KW-1185">Reference proteome</keyword>
<keyword evidence="11" id="KW-0234">DNA repair</keyword>
<evidence type="ECO:0000256" key="17">
    <source>
        <dbReference type="SAM" id="MobiDB-lite"/>
    </source>
</evidence>
<evidence type="ECO:0000256" key="14">
    <source>
        <dbReference type="PIRSR" id="PIRSR628472-1"/>
    </source>
</evidence>
<dbReference type="GO" id="GO:0005634">
    <property type="term" value="C:nucleus"/>
    <property type="evidence" value="ECO:0007669"/>
    <property type="project" value="UniProtKB-SubCell"/>
</dbReference>
<dbReference type="EC" id="3.1.3.48" evidence="16"/>
<protein>
    <recommendedName>
        <fullName evidence="16">Eyes absent homolog</fullName>
        <ecNumber evidence="16">3.1.3.48</ecNumber>
    </recommendedName>
</protein>
<dbReference type="GO" id="GO:0046872">
    <property type="term" value="F:metal ion binding"/>
    <property type="evidence" value="ECO:0007669"/>
    <property type="project" value="UniProtKB-KW"/>
</dbReference>
<comment type="similarity">
    <text evidence="2 16">Belongs to the HAD-like hydrolase superfamily. EYA family.</text>
</comment>
<feature type="region of interest" description="Disordered" evidence="17">
    <location>
        <begin position="185"/>
        <end position="209"/>
    </location>
</feature>
<dbReference type="CDD" id="cd02601">
    <property type="entry name" value="HAD_Eya"/>
    <property type="match status" value="1"/>
</dbReference>
<keyword evidence="4 15" id="KW-0479">Metal-binding</keyword>
<dbReference type="SFLD" id="SFLDS00003">
    <property type="entry name" value="Haloacid_Dehalogenase"/>
    <property type="match status" value="1"/>
</dbReference>
<dbReference type="GO" id="GO:0030154">
    <property type="term" value="P:cell differentiation"/>
    <property type="evidence" value="ECO:0007669"/>
    <property type="project" value="TreeGrafter"/>
</dbReference>
<dbReference type="GO" id="GO:0045739">
    <property type="term" value="P:positive regulation of DNA repair"/>
    <property type="evidence" value="ECO:0007669"/>
    <property type="project" value="TreeGrafter"/>
</dbReference>
<keyword evidence="9" id="KW-0010">Activator</keyword>
<keyword evidence="5 16" id="KW-0378">Hydrolase</keyword>
<feature type="binding site" evidence="15">
    <location>
        <position position="352"/>
    </location>
    <ligand>
        <name>Mg(2+)</name>
        <dbReference type="ChEBI" id="CHEBI:18420"/>
    </ligand>
</feature>
<dbReference type="AlphaFoldDB" id="A0A8C3W8U6"/>
<evidence type="ECO:0000256" key="6">
    <source>
        <dbReference type="ARBA" id="ARBA00022842"/>
    </source>
</evidence>
<dbReference type="GO" id="GO:2001240">
    <property type="term" value="P:negative regulation of extrinsic apoptotic signaling pathway in absence of ligand"/>
    <property type="evidence" value="ECO:0007669"/>
    <property type="project" value="TreeGrafter"/>
</dbReference>
<feature type="region of interest" description="Disordered" evidence="17">
    <location>
        <begin position="277"/>
        <end position="345"/>
    </location>
</feature>
<evidence type="ECO:0000256" key="8">
    <source>
        <dbReference type="ARBA" id="ARBA00023015"/>
    </source>
</evidence>
<dbReference type="InterPro" id="IPR006545">
    <property type="entry name" value="EYA_dom"/>
</dbReference>
<evidence type="ECO:0000256" key="13">
    <source>
        <dbReference type="ARBA" id="ARBA00051722"/>
    </source>
</evidence>
<dbReference type="Ensembl" id="ENSCWAT00000011860.1">
    <property type="protein sequence ID" value="ENSCWAP00000010893.1"/>
    <property type="gene ID" value="ENSCWAG00000006003.1"/>
</dbReference>
<evidence type="ECO:0000256" key="16">
    <source>
        <dbReference type="RuleBase" id="RU362036"/>
    </source>
</evidence>
<organism evidence="18 19">
    <name type="scientific">Catagonus wagneri</name>
    <name type="common">Chacoan peccary</name>
    <dbReference type="NCBI Taxonomy" id="51154"/>
    <lineage>
        <taxon>Eukaryota</taxon>
        <taxon>Metazoa</taxon>
        <taxon>Chordata</taxon>
        <taxon>Craniata</taxon>
        <taxon>Vertebrata</taxon>
        <taxon>Euteleostomi</taxon>
        <taxon>Mammalia</taxon>
        <taxon>Eutheria</taxon>
        <taxon>Laurasiatheria</taxon>
        <taxon>Artiodactyla</taxon>
        <taxon>Suina</taxon>
        <taxon>Tayassuidae</taxon>
        <taxon>Catagonus</taxon>
    </lineage>
</organism>
<proteinExistence type="inferred from homology"/>
<dbReference type="Proteomes" id="UP000694540">
    <property type="component" value="Unplaced"/>
</dbReference>
<dbReference type="GO" id="GO:0006281">
    <property type="term" value="P:DNA repair"/>
    <property type="evidence" value="ECO:0007669"/>
    <property type="project" value="UniProtKB-KW"/>
</dbReference>
<dbReference type="NCBIfam" id="TIGR01658">
    <property type="entry name" value="EYA-cons_domain"/>
    <property type="match status" value="1"/>
</dbReference>
<reference evidence="18" key="1">
    <citation type="submission" date="2025-08" db="UniProtKB">
        <authorList>
            <consortium name="Ensembl"/>
        </authorList>
    </citation>
    <scope>IDENTIFICATION</scope>
</reference>
<feature type="binding site" evidence="15">
    <location>
        <position position="580"/>
    </location>
    <ligand>
        <name>Mg(2+)</name>
        <dbReference type="ChEBI" id="CHEBI:18420"/>
    </ligand>
</feature>
<evidence type="ECO:0000256" key="11">
    <source>
        <dbReference type="ARBA" id="ARBA00023204"/>
    </source>
</evidence>
<dbReference type="InterPro" id="IPR042577">
    <property type="entry name" value="EYA_dom_metazoan"/>
</dbReference>
<keyword evidence="8 16" id="KW-0805">Transcription regulation</keyword>
<dbReference type="PANTHER" id="PTHR10190">
    <property type="entry name" value="EYES ABSENT"/>
    <property type="match status" value="1"/>
</dbReference>
<evidence type="ECO:0000256" key="5">
    <source>
        <dbReference type="ARBA" id="ARBA00022801"/>
    </source>
</evidence>
<name>A0A8C3W8U6_9CETA</name>
<dbReference type="FunFam" id="3.40.50.12350:FF:000001">
    <property type="entry name" value="Eyes absent homolog"/>
    <property type="match status" value="1"/>
</dbReference>
<keyword evidence="6 15" id="KW-0460">Magnesium</keyword>
<evidence type="ECO:0000256" key="1">
    <source>
        <dbReference type="ARBA" id="ARBA00004123"/>
    </source>
</evidence>
<evidence type="ECO:0000256" key="3">
    <source>
        <dbReference type="ARBA" id="ARBA00022473"/>
    </source>
</evidence>
<comment type="cofactor">
    <cofactor evidence="15 16">
        <name>Mg(2+)</name>
        <dbReference type="ChEBI" id="CHEBI:18420"/>
    </cofactor>
    <text evidence="15 16">Binds 1 Mg(2+) ion per subunit.</text>
</comment>
<evidence type="ECO:0000313" key="18">
    <source>
        <dbReference type="Ensembl" id="ENSCWAP00000010893.1"/>
    </source>
</evidence>
<dbReference type="Pfam" id="PF00702">
    <property type="entry name" value="Hydrolase"/>
    <property type="match status" value="1"/>
</dbReference>
<dbReference type="GeneTree" id="ENSGT00950000182978"/>
<sequence length="616" mass="66925">MEDSQDLNEQSVKKTCTESDVPEPQNSRSMEMQDLASPHPLVGGGDTPGSSKLEKANLSSTSVTTNGTGVSLLAVKTEPLNSSDTTTTTGDGALDTFTGSVITSSGYSPRSAHQYSPQLYPSKPYPHILSTPAAQTMSAYAGQTQYSGMQQPAVYTAYSQTGQPYSLPTYDLGVMLPGIKTESGLSQTQSPLQSGCLSYSPGFSTPQPGQTPYSYQMPGSSFAPSSTIYANNSVSNSTNFSGSQQDYPSYTAFGQNQYAQYYSASTYGAYMTSNNTADGTSSSTSTYQLQESLPGLTSQPGEFDTVQSPSTPIKDLDERTCRSSGSKSRGRGRKNNPSPPPDSDLERVFVWDLDETIIVFHSLLTGSYAQKYGKDPPMAVTLGLRMEEMIFNLADTHLFFNDLEECDQVHIDDVSSDDNGQDLSTYSFATDGFHAAASSANLCLPTGVRGGVDWMRKLAFRYRRVKELYNTYRNNVGGLLGPAKRDAWLQLRAEIEGLTDSWLTNALKSLSIISTRSNCVNVLVTTTQLIPALAKVLLYSLGGAFPIENIYSATKIGKESCFERIVSRFGTNITYVVIGDGRDEEHAANQHNMPFWRISSHSDLLALHQALELEYL</sequence>
<dbReference type="Gene3D" id="3.40.50.12350">
    <property type="match status" value="1"/>
</dbReference>
<keyword evidence="10" id="KW-0804">Transcription</keyword>
<evidence type="ECO:0000313" key="19">
    <source>
        <dbReference type="Proteomes" id="UP000694540"/>
    </source>
</evidence>
<dbReference type="SFLD" id="SFLDG01129">
    <property type="entry name" value="C1.5:_HAD__Beta-PGM__Phosphata"/>
    <property type="match status" value="1"/>
</dbReference>
<feature type="region of interest" description="Disordered" evidence="17">
    <location>
        <begin position="1"/>
        <end position="65"/>
    </location>
</feature>
<dbReference type="InterPro" id="IPR028472">
    <property type="entry name" value="EYA"/>
</dbReference>
<gene>
    <name evidence="18" type="primary">EYA4</name>
</gene>
<evidence type="ECO:0000256" key="9">
    <source>
        <dbReference type="ARBA" id="ARBA00023159"/>
    </source>
</evidence>
<evidence type="ECO:0000256" key="2">
    <source>
        <dbReference type="ARBA" id="ARBA00010501"/>
    </source>
</evidence>
<evidence type="ECO:0000256" key="10">
    <source>
        <dbReference type="ARBA" id="ARBA00023163"/>
    </source>
</evidence>
<comment type="subcellular location">
    <subcellularLocation>
        <location evidence="1">Nucleus</location>
    </subcellularLocation>
</comment>
<feature type="active site" description="Nucleophile" evidence="14">
    <location>
        <position position="352"/>
    </location>
</feature>